<dbReference type="EMBL" id="MTKT01005739">
    <property type="protein sequence ID" value="OWM64748.1"/>
    <property type="molecule type" value="Genomic_DNA"/>
</dbReference>
<dbReference type="AlphaFoldDB" id="A0A218VX01"/>
<dbReference type="Proteomes" id="UP000197138">
    <property type="component" value="Unassembled WGS sequence"/>
</dbReference>
<reference evidence="2" key="1">
    <citation type="journal article" date="2017" name="Plant J.">
        <title>The pomegranate (Punica granatum L.) genome and the genomics of punicalagin biosynthesis.</title>
        <authorList>
            <person name="Qin G."/>
            <person name="Xu C."/>
            <person name="Ming R."/>
            <person name="Tang H."/>
            <person name="Guyot R."/>
            <person name="Kramer E.M."/>
            <person name="Hu Y."/>
            <person name="Yi X."/>
            <person name="Qi Y."/>
            <person name="Xu X."/>
            <person name="Gao Z."/>
            <person name="Pan H."/>
            <person name="Jian J."/>
            <person name="Tian Y."/>
            <person name="Yue Z."/>
            <person name="Xu Y."/>
        </authorList>
    </citation>
    <scope>NUCLEOTIDE SEQUENCE [LARGE SCALE GENOMIC DNA]</scope>
    <source>
        <strain evidence="2">cv. Dabenzi</strain>
    </source>
</reference>
<comment type="caution">
    <text evidence="1">The sequence shown here is derived from an EMBL/GenBank/DDBJ whole genome shotgun (WGS) entry which is preliminary data.</text>
</comment>
<protein>
    <submittedName>
        <fullName evidence="1">Uncharacterized protein</fullName>
    </submittedName>
</protein>
<evidence type="ECO:0000313" key="1">
    <source>
        <dbReference type="EMBL" id="OWM64748.1"/>
    </source>
</evidence>
<accession>A0A218VX01</accession>
<sequence>MPAMRRMTLTYQTRTVPFRRKTPADRSISREGGNDAHLESPVEAIGTIWICFK</sequence>
<organism evidence="1 2">
    <name type="scientific">Punica granatum</name>
    <name type="common">Pomegranate</name>
    <dbReference type="NCBI Taxonomy" id="22663"/>
    <lineage>
        <taxon>Eukaryota</taxon>
        <taxon>Viridiplantae</taxon>
        <taxon>Streptophyta</taxon>
        <taxon>Embryophyta</taxon>
        <taxon>Tracheophyta</taxon>
        <taxon>Spermatophyta</taxon>
        <taxon>Magnoliopsida</taxon>
        <taxon>eudicotyledons</taxon>
        <taxon>Gunneridae</taxon>
        <taxon>Pentapetalae</taxon>
        <taxon>rosids</taxon>
        <taxon>malvids</taxon>
        <taxon>Myrtales</taxon>
        <taxon>Lythraceae</taxon>
        <taxon>Punica</taxon>
    </lineage>
</organism>
<proteinExistence type="predicted"/>
<name>A0A218VX01_PUNGR</name>
<gene>
    <name evidence="1" type="ORF">CDL15_Pgr028465</name>
</gene>
<evidence type="ECO:0000313" key="2">
    <source>
        <dbReference type="Proteomes" id="UP000197138"/>
    </source>
</evidence>